<name>X0XSX1_9ZZZZ</name>
<reference evidence="1" key="1">
    <citation type="journal article" date="2014" name="Front. Microbiol.">
        <title>High frequency of phylogenetically diverse reductive dehalogenase-homologous genes in deep subseafloor sedimentary metagenomes.</title>
        <authorList>
            <person name="Kawai M."/>
            <person name="Futagami T."/>
            <person name="Toyoda A."/>
            <person name="Takaki Y."/>
            <person name="Nishi S."/>
            <person name="Hori S."/>
            <person name="Arai W."/>
            <person name="Tsubouchi T."/>
            <person name="Morono Y."/>
            <person name="Uchiyama I."/>
            <person name="Ito T."/>
            <person name="Fujiyama A."/>
            <person name="Inagaki F."/>
            <person name="Takami H."/>
        </authorList>
    </citation>
    <scope>NUCLEOTIDE SEQUENCE</scope>
    <source>
        <strain evidence="1">Expedition CK06-06</strain>
    </source>
</reference>
<dbReference type="AlphaFoldDB" id="X0XSX1"/>
<dbReference type="SUPFAM" id="SSF56563">
    <property type="entry name" value="Major capsid protein gp5"/>
    <property type="match status" value="1"/>
</dbReference>
<evidence type="ECO:0000313" key="1">
    <source>
        <dbReference type="EMBL" id="GAG46314.1"/>
    </source>
</evidence>
<organism evidence="1">
    <name type="scientific">marine sediment metagenome</name>
    <dbReference type="NCBI Taxonomy" id="412755"/>
    <lineage>
        <taxon>unclassified sequences</taxon>
        <taxon>metagenomes</taxon>
        <taxon>ecological metagenomes</taxon>
    </lineage>
</organism>
<sequence length="90" mass="10662">MKEYEYKVEDNSINLDQLLGQTVNIASFAEKRTYIWVMHPKLSLAGLKDQNGRQISQFNTEMNIDFLLSRPTFYSEVCPEDTIYFREYKP</sequence>
<accession>X0XSX1</accession>
<dbReference type="EMBL" id="BARS01050213">
    <property type="protein sequence ID" value="GAG46314.1"/>
    <property type="molecule type" value="Genomic_DNA"/>
</dbReference>
<proteinExistence type="predicted"/>
<comment type="caution">
    <text evidence="1">The sequence shown here is derived from an EMBL/GenBank/DDBJ whole genome shotgun (WGS) entry which is preliminary data.</text>
</comment>
<gene>
    <name evidence="1" type="ORF">S01H1_75003</name>
</gene>
<protein>
    <submittedName>
        <fullName evidence="1">Uncharacterized protein</fullName>
    </submittedName>
</protein>